<dbReference type="AlphaFoldDB" id="A0A0V1GGE1"/>
<reference evidence="1 2" key="1">
    <citation type="submission" date="2015-01" db="EMBL/GenBank/DDBJ databases">
        <title>Evolution of Trichinella species and genotypes.</title>
        <authorList>
            <person name="Korhonen P.K."/>
            <person name="Edoardo P."/>
            <person name="Giuseppe L.R."/>
            <person name="Gasser R.B."/>
        </authorList>
    </citation>
    <scope>NUCLEOTIDE SEQUENCE [LARGE SCALE GENOMIC DNA]</scope>
    <source>
        <strain evidence="1">ISS1029</strain>
    </source>
</reference>
<protein>
    <submittedName>
        <fullName evidence="1">Uncharacterized protein</fullName>
    </submittedName>
</protein>
<dbReference type="EMBL" id="JYDP01002211">
    <property type="protein sequence ID" value="KRY97222.1"/>
    <property type="molecule type" value="Genomic_DNA"/>
</dbReference>
<accession>A0A0V1GGE1</accession>
<proteinExistence type="predicted"/>
<evidence type="ECO:0000313" key="1">
    <source>
        <dbReference type="EMBL" id="KRY97222.1"/>
    </source>
</evidence>
<gene>
    <name evidence="1" type="ORF">T11_12232</name>
</gene>
<dbReference type="Proteomes" id="UP000055024">
    <property type="component" value="Unassembled WGS sequence"/>
</dbReference>
<comment type="caution">
    <text evidence="1">The sequence shown here is derived from an EMBL/GenBank/DDBJ whole genome shotgun (WGS) entry which is preliminary data.</text>
</comment>
<keyword evidence="2" id="KW-1185">Reference proteome</keyword>
<sequence length="35" mass="3912">MLHHLLPTAWQSDESITCVARLVSVVCSDVWVMLA</sequence>
<organism evidence="1 2">
    <name type="scientific">Trichinella zimbabwensis</name>
    <dbReference type="NCBI Taxonomy" id="268475"/>
    <lineage>
        <taxon>Eukaryota</taxon>
        <taxon>Metazoa</taxon>
        <taxon>Ecdysozoa</taxon>
        <taxon>Nematoda</taxon>
        <taxon>Enoplea</taxon>
        <taxon>Dorylaimia</taxon>
        <taxon>Trichinellida</taxon>
        <taxon>Trichinellidae</taxon>
        <taxon>Trichinella</taxon>
    </lineage>
</organism>
<evidence type="ECO:0000313" key="2">
    <source>
        <dbReference type="Proteomes" id="UP000055024"/>
    </source>
</evidence>
<name>A0A0V1GGE1_9BILA</name>